<dbReference type="RefSeq" id="WP_193917584.1">
    <property type="nucleotide sequence ID" value="NZ_JADEXS020000001.1"/>
</dbReference>
<comment type="caution">
    <text evidence="1">The sequence shown here is derived from an EMBL/GenBank/DDBJ whole genome shotgun (WGS) entry which is preliminary data.</text>
</comment>
<evidence type="ECO:0000313" key="2">
    <source>
        <dbReference type="Proteomes" id="UP000622533"/>
    </source>
</evidence>
<reference evidence="1" key="1">
    <citation type="submission" date="2020-10" db="EMBL/GenBank/DDBJ databases">
        <authorList>
            <person name="Castelo-Branco R."/>
            <person name="Eusebio N."/>
            <person name="Adriana R."/>
            <person name="Vieira A."/>
            <person name="Brugerolle De Fraissinette N."/>
            <person name="Rezende De Castro R."/>
            <person name="Schneider M.P."/>
            <person name="Vasconcelos V."/>
            <person name="Leao P.N."/>
        </authorList>
    </citation>
    <scope>NUCLEOTIDE SEQUENCE</scope>
    <source>
        <strain evidence="1">LEGE 12446</strain>
    </source>
</reference>
<gene>
    <name evidence="1" type="ORF">IQ276_15235</name>
</gene>
<evidence type="ECO:0000313" key="1">
    <source>
        <dbReference type="EMBL" id="MBE9023737.1"/>
    </source>
</evidence>
<accession>A0A8J7AE07</accession>
<organism evidence="1 2">
    <name type="scientific">Desmonostoc muscorum LEGE 12446</name>
    <dbReference type="NCBI Taxonomy" id="1828758"/>
    <lineage>
        <taxon>Bacteria</taxon>
        <taxon>Bacillati</taxon>
        <taxon>Cyanobacteriota</taxon>
        <taxon>Cyanophyceae</taxon>
        <taxon>Nostocales</taxon>
        <taxon>Nostocaceae</taxon>
        <taxon>Desmonostoc</taxon>
    </lineage>
</organism>
<name>A0A8J7AE07_DESMC</name>
<proteinExistence type="predicted"/>
<protein>
    <submittedName>
        <fullName evidence="1">Uncharacterized protein</fullName>
    </submittedName>
</protein>
<dbReference type="EMBL" id="JADEXS010000189">
    <property type="protein sequence ID" value="MBE9023737.1"/>
    <property type="molecule type" value="Genomic_DNA"/>
</dbReference>
<keyword evidence="2" id="KW-1185">Reference proteome</keyword>
<sequence length="71" mass="8063">MTKFNQNLYVASREALIERGAPWEKAEAASLVVAKDDGEKPNFGRTPQDQQAVDDILEYLQREEDEQQPSP</sequence>
<dbReference type="AlphaFoldDB" id="A0A8J7AE07"/>
<dbReference type="Proteomes" id="UP000622533">
    <property type="component" value="Unassembled WGS sequence"/>
</dbReference>